<dbReference type="EMBL" id="JAMOIL010000047">
    <property type="protein sequence ID" value="MCM0622749.1"/>
    <property type="molecule type" value="Genomic_DNA"/>
</dbReference>
<dbReference type="AlphaFoldDB" id="A0A9X2IHM1"/>
<reference evidence="2" key="1">
    <citation type="submission" date="2022-05" db="EMBL/GenBank/DDBJ databases">
        <authorList>
            <person name="Tuo L."/>
        </authorList>
    </citation>
    <scope>NUCLEOTIDE SEQUENCE</scope>
    <source>
        <strain evidence="2">BSK12Z-4</strain>
    </source>
</reference>
<name>A0A9X2IHM1_9ACTN</name>
<evidence type="ECO:0000313" key="2">
    <source>
        <dbReference type="EMBL" id="MCM0622749.1"/>
    </source>
</evidence>
<evidence type="ECO:0000256" key="1">
    <source>
        <dbReference type="SAM" id="MobiDB-lite"/>
    </source>
</evidence>
<organism evidence="2 3">
    <name type="scientific">Nocardioides bruguierae</name>
    <dbReference type="NCBI Taxonomy" id="2945102"/>
    <lineage>
        <taxon>Bacteria</taxon>
        <taxon>Bacillati</taxon>
        <taxon>Actinomycetota</taxon>
        <taxon>Actinomycetes</taxon>
        <taxon>Propionibacteriales</taxon>
        <taxon>Nocardioidaceae</taxon>
        <taxon>Nocardioides</taxon>
    </lineage>
</organism>
<proteinExistence type="predicted"/>
<sequence length="125" mass="14236">MQLTHGDRHRASDHLRVEIRIGEVRVDEPVSLLQQPLLADRGLPLTERVERHRHQLADLIGHRHRRRTRRHRRLLGQQSGQQRAHDVRHPLVGTEGLSRELTAPCLTEAEPGPGPGEDTQLPCPP</sequence>
<keyword evidence="3" id="KW-1185">Reference proteome</keyword>
<accession>A0A9X2IHM1</accession>
<dbReference type="Proteomes" id="UP001139485">
    <property type="component" value="Unassembled WGS sequence"/>
</dbReference>
<gene>
    <name evidence="2" type="ORF">M8330_20875</name>
</gene>
<feature type="region of interest" description="Disordered" evidence="1">
    <location>
        <begin position="58"/>
        <end position="125"/>
    </location>
</feature>
<protein>
    <submittedName>
        <fullName evidence="2">Uncharacterized protein</fullName>
    </submittedName>
</protein>
<feature type="compositionally biased region" description="Basic residues" evidence="1">
    <location>
        <begin position="62"/>
        <end position="74"/>
    </location>
</feature>
<evidence type="ECO:0000313" key="3">
    <source>
        <dbReference type="Proteomes" id="UP001139485"/>
    </source>
</evidence>
<comment type="caution">
    <text evidence="2">The sequence shown here is derived from an EMBL/GenBank/DDBJ whole genome shotgun (WGS) entry which is preliminary data.</text>
</comment>